<feature type="transmembrane region" description="Helical" evidence="1">
    <location>
        <begin position="431"/>
        <end position="450"/>
    </location>
</feature>
<keyword evidence="3" id="KW-1185">Reference proteome</keyword>
<proteinExistence type="predicted"/>
<dbReference type="OrthoDB" id="9757876at2"/>
<dbReference type="Pfam" id="PF00873">
    <property type="entry name" value="ACR_tran"/>
    <property type="match status" value="1"/>
</dbReference>
<feature type="transmembrane region" description="Helical" evidence="1">
    <location>
        <begin position="531"/>
        <end position="549"/>
    </location>
</feature>
<feature type="transmembrane region" description="Helical" evidence="1">
    <location>
        <begin position="357"/>
        <end position="376"/>
    </location>
</feature>
<gene>
    <name evidence="2" type="ORF">SAMN05444126_10744</name>
</gene>
<dbReference type="Gene3D" id="3.30.70.1440">
    <property type="entry name" value="Multidrug efflux transporter AcrB pore domain"/>
    <property type="match status" value="1"/>
</dbReference>
<feature type="transmembrane region" description="Helical" evidence="1">
    <location>
        <begin position="462"/>
        <end position="484"/>
    </location>
</feature>
<dbReference type="SUPFAM" id="SSF82866">
    <property type="entry name" value="Multidrug efflux transporter AcrB transmembrane domain"/>
    <property type="match status" value="2"/>
</dbReference>
<feature type="transmembrane region" description="Helical" evidence="1">
    <location>
        <begin position="893"/>
        <end position="914"/>
    </location>
</feature>
<dbReference type="Gene3D" id="3.30.2090.10">
    <property type="entry name" value="Multidrug efflux transporter AcrB TolC docking domain, DN and DC subdomains"/>
    <property type="match status" value="2"/>
</dbReference>
<dbReference type="Gene3D" id="1.20.1640.10">
    <property type="entry name" value="Multidrug efflux transporter AcrB transmembrane domain"/>
    <property type="match status" value="2"/>
</dbReference>
<protein>
    <submittedName>
        <fullName evidence="2">Multidrug efflux pump subunit AcrB</fullName>
    </submittedName>
</protein>
<name>A0A1H9SKF3_9BACI</name>
<feature type="transmembrane region" description="Helical" evidence="1">
    <location>
        <begin position="382"/>
        <end position="402"/>
    </location>
</feature>
<sequence length="1029" mass="112727">MLDTVIKWPKITLMFIFILVVLGVLTLLQLPQREVPEFSADIASVSTPYPGGSPEEVEQQITIPIEEAIDGVDGIAEVDSVSTSGFSNVVIELTDGVDRTNVLNELQQEIDAAERDFPATAGEADLGEQQTIGALSSYHILAEDRDDLYEAREMMEDWQSDIESIPQVDSVDIKGFPDQTFLIDADADELFDAGFQVPDIIEAVEEELNTQPLGIKETNGENVQLSLSTLDELDDISSIFIGKDEEDEAVYLEDIAEVGPVHETPEDLITFEGTPALTFTIFQEEGANIPQVGRETHERMEELAAEELPAELTMERFYTQETIVDEIFGDLSFSFSLAVLSVIVVTLLGLNVSSAVIVALAIPTSVLIGLIPLPFFNVDLNQISIIGIIIALGILVDDGIVVGDNIRHKYRTGAAPLDGAIQGSREVRTSIITSTLTIVVTFLPLVFITGSNGDFIRALPTVLITTILASTIVALTLVPIFLIWRQKKRVRTKKKSRSAPKDGLFGKQFDRLSDWYSDTVLRKVVKRPWKIAIIGFILTSALYALIPFIPVEFFPSTDRDEVTLEIRMPAGTTIDETENTLEEMKDYLLERDEHIYETALYAGDGLPPLFGDGISNGGEETGNLLLRVDREEQSAEETIDRWTDELQEEFGYAEPELTTIEAGPPVGAPIAVTLQGPDVDQLIEMSNELTEDVQDLPDSGTVRDDMGPLRPTIVYEPVREELEDSGITMSEISEQISLRTEGIPLLTFRTAQEAIDLEMTLDQVTDGEEIDLEEIELPADQSGEPDGPPELVSLDELVDPEETEEIPQILREDGERTITVRVFPGTEDDGQLEEDVEALAASMDNDAGEDYTVTAGGETEQRTDFIIELATLFILVLFLIYIIMAIQFYSLTLPLLVMSTVHIAGAGAVTGLFITQTGLGFMALMGIVSLAGIVVRNSIVLLEFIKQRRKAGYSVEDAVIEAGRVRLRPILLTAFTAIGALTPVALSGDVLFVPLSISIISGLLFSALITVIIVPAVYTAFALKFGSKE</sequence>
<dbReference type="Proteomes" id="UP000199318">
    <property type="component" value="Unassembled WGS sequence"/>
</dbReference>
<dbReference type="EMBL" id="FOGV01000007">
    <property type="protein sequence ID" value="SER85441.1"/>
    <property type="molecule type" value="Genomic_DNA"/>
</dbReference>
<keyword evidence="1" id="KW-0472">Membrane</keyword>
<reference evidence="3" key="1">
    <citation type="submission" date="2016-10" db="EMBL/GenBank/DDBJ databases">
        <authorList>
            <person name="de Groot N.N."/>
        </authorList>
    </citation>
    <scope>NUCLEOTIDE SEQUENCE [LARGE SCALE GENOMIC DNA]</scope>
    <source>
        <strain evidence="3">10nlg</strain>
    </source>
</reference>
<dbReference type="InterPro" id="IPR027463">
    <property type="entry name" value="AcrB_DN_DC_subdom"/>
</dbReference>
<dbReference type="AlphaFoldDB" id="A0A1H9SKF3"/>
<dbReference type="GO" id="GO:0042910">
    <property type="term" value="F:xenobiotic transmembrane transporter activity"/>
    <property type="evidence" value="ECO:0007669"/>
    <property type="project" value="TreeGrafter"/>
</dbReference>
<feature type="transmembrane region" description="Helical" evidence="1">
    <location>
        <begin position="920"/>
        <end position="942"/>
    </location>
</feature>
<organism evidence="2 3">
    <name type="scientific">Salisediminibacterium halotolerans</name>
    <dbReference type="NCBI Taxonomy" id="517425"/>
    <lineage>
        <taxon>Bacteria</taxon>
        <taxon>Bacillati</taxon>
        <taxon>Bacillota</taxon>
        <taxon>Bacilli</taxon>
        <taxon>Bacillales</taxon>
        <taxon>Bacillaceae</taxon>
        <taxon>Salisediminibacterium</taxon>
    </lineage>
</organism>
<dbReference type="Gene3D" id="3.30.70.1430">
    <property type="entry name" value="Multidrug efflux transporter AcrB pore domain"/>
    <property type="match status" value="2"/>
</dbReference>
<feature type="transmembrane region" description="Helical" evidence="1">
    <location>
        <begin position="12"/>
        <end position="30"/>
    </location>
</feature>
<accession>A0A1H9SKF3</accession>
<feature type="transmembrane region" description="Helical" evidence="1">
    <location>
        <begin position="999"/>
        <end position="1023"/>
    </location>
</feature>
<dbReference type="PANTHER" id="PTHR32063:SF24">
    <property type="entry name" value="CATION EFFLUX SYSTEM (ACRB_ACRD_ACRF FAMILY)"/>
    <property type="match status" value="1"/>
</dbReference>
<dbReference type="InterPro" id="IPR001036">
    <property type="entry name" value="Acrflvin-R"/>
</dbReference>
<dbReference type="STRING" id="1464123.SAMN05444126_10744"/>
<dbReference type="GO" id="GO:0005886">
    <property type="term" value="C:plasma membrane"/>
    <property type="evidence" value="ECO:0007669"/>
    <property type="project" value="TreeGrafter"/>
</dbReference>
<evidence type="ECO:0000313" key="2">
    <source>
        <dbReference type="EMBL" id="SER85441.1"/>
    </source>
</evidence>
<dbReference type="PANTHER" id="PTHR32063">
    <property type="match status" value="1"/>
</dbReference>
<comment type="caution">
    <text evidence="2">The sequence shown here is derived from an EMBL/GenBank/DDBJ whole genome shotgun (WGS) entry which is preliminary data.</text>
</comment>
<dbReference type="RefSeq" id="WP_093072471.1">
    <property type="nucleotide sequence ID" value="NZ_FOGV01000007.1"/>
</dbReference>
<dbReference type="SUPFAM" id="SSF82693">
    <property type="entry name" value="Multidrug efflux transporter AcrB pore domain, PN1, PN2, PC1 and PC2 subdomains"/>
    <property type="match status" value="2"/>
</dbReference>
<keyword evidence="1" id="KW-1133">Transmembrane helix</keyword>
<evidence type="ECO:0000313" key="3">
    <source>
        <dbReference type="Proteomes" id="UP000199318"/>
    </source>
</evidence>
<dbReference type="Gene3D" id="3.30.70.1320">
    <property type="entry name" value="Multidrug efflux transporter AcrB pore domain like"/>
    <property type="match status" value="1"/>
</dbReference>
<feature type="transmembrane region" description="Helical" evidence="1">
    <location>
        <begin position="970"/>
        <end position="993"/>
    </location>
</feature>
<dbReference type="PRINTS" id="PR00702">
    <property type="entry name" value="ACRIFLAVINRP"/>
</dbReference>
<feature type="transmembrane region" description="Helical" evidence="1">
    <location>
        <begin position="331"/>
        <end position="350"/>
    </location>
</feature>
<keyword evidence="1" id="KW-0812">Transmembrane</keyword>
<evidence type="ECO:0000256" key="1">
    <source>
        <dbReference type="SAM" id="Phobius"/>
    </source>
</evidence>
<feature type="transmembrane region" description="Helical" evidence="1">
    <location>
        <begin position="865"/>
        <end position="886"/>
    </location>
</feature>